<dbReference type="STRING" id="268505.A0A2A9PSS2"/>
<name>A0A2A9PSS2_OPHUN</name>
<reference evidence="3 4" key="2">
    <citation type="journal article" date="2017" name="Sci. Rep.">
        <title>Ant-infecting Ophiocordyceps genomes reveal a high diversity of potential behavioral manipulation genes and a possible major role for enterotoxins.</title>
        <authorList>
            <person name="de Bekker C."/>
            <person name="Ohm R.A."/>
            <person name="Evans H.C."/>
            <person name="Brachmann A."/>
            <person name="Hughes D.P."/>
        </authorList>
    </citation>
    <scope>NUCLEOTIDE SEQUENCE [LARGE SCALE GENOMIC DNA]</scope>
    <source>
        <strain evidence="3 4">SC16a</strain>
    </source>
</reference>
<evidence type="ECO:0000256" key="2">
    <source>
        <dbReference type="SAM" id="Phobius"/>
    </source>
</evidence>
<comment type="caution">
    <text evidence="3">The sequence shown here is derived from an EMBL/GenBank/DDBJ whole genome shotgun (WGS) entry which is preliminary data.</text>
</comment>
<reference evidence="3 4" key="1">
    <citation type="journal article" date="2015" name="BMC Genomics">
        <title>Gene expression during zombie ant biting behavior reflects the complexity underlying fungal parasitic behavioral manipulation.</title>
        <authorList>
            <person name="de Bekker C."/>
            <person name="Ohm R.A."/>
            <person name="Loreto R.G."/>
            <person name="Sebastian A."/>
            <person name="Albert I."/>
            <person name="Merrow M."/>
            <person name="Brachmann A."/>
            <person name="Hughes D.P."/>
        </authorList>
    </citation>
    <scope>NUCLEOTIDE SEQUENCE [LARGE SCALE GENOMIC DNA]</scope>
    <source>
        <strain evidence="3 4">SC16a</strain>
    </source>
</reference>
<evidence type="ECO:0000256" key="1">
    <source>
        <dbReference type="SAM" id="MobiDB-lite"/>
    </source>
</evidence>
<feature type="region of interest" description="Disordered" evidence="1">
    <location>
        <begin position="222"/>
        <end position="271"/>
    </location>
</feature>
<gene>
    <name evidence="3" type="ORF">XA68_16649</name>
</gene>
<organism evidence="3 4">
    <name type="scientific">Ophiocordyceps unilateralis</name>
    <name type="common">Zombie-ant fungus</name>
    <name type="synonym">Torrubia unilateralis</name>
    <dbReference type="NCBI Taxonomy" id="268505"/>
    <lineage>
        <taxon>Eukaryota</taxon>
        <taxon>Fungi</taxon>
        <taxon>Dikarya</taxon>
        <taxon>Ascomycota</taxon>
        <taxon>Pezizomycotina</taxon>
        <taxon>Sordariomycetes</taxon>
        <taxon>Hypocreomycetidae</taxon>
        <taxon>Hypocreales</taxon>
        <taxon>Ophiocordycipitaceae</taxon>
        <taxon>Ophiocordyceps</taxon>
    </lineage>
</organism>
<proteinExistence type="predicted"/>
<dbReference type="AlphaFoldDB" id="A0A2A9PSS2"/>
<evidence type="ECO:0000313" key="4">
    <source>
        <dbReference type="Proteomes" id="UP000037136"/>
    </source>
</evidence>
<keyword evidence="4" id="KW-1185">Reference proteome</keyword>
<dbReference type="Proteomes" id="UP000037136">
    <property type="component" value="Unassembled WGS sequence"/>
</dbReference>
<keyword evidence="2" id="KW-1133">Transmembrane helix</keyword>
<feature type="compositionally biased region" description="Low complexity" evidence="1">
    <location>
        <begin position="171"/>
        <end position="187"/>
    </location>
</feature>
<keyword evidence="2" id="KW-0812">Transmembrane</keyword>
<feature type="region of interest" description="Disordered" evidence="1">
    <location>
        <begin position="163"/>
        <end position="187"/>
    </location>
</feature>
<protein>
    <recommendedName>
        <fullName evidence="5">Mid2 domain-containing protein</fullName>
    </recommendedName>
</protein>
<accession>A0A2A9PSS2</accession>
<evidence type="ECO:0008006" key="5">
    <source>
        <dbReference type="Google" id="ProtNLM"/>
    </source>
</evidence>
<evidence type="ECO:0000313" key="3">
    <source>
        <dbReference type="EMBL" id="PFH63210.1"/>
    </source>
</evidence>
<feature type="compositionally biased region" description="Basic and acidic residues" evidence="1">
    <location>
        <begin position="237"/>
        <end position="251"/>
    </location>
</feature>
<dbReference type="EMBL" id="LAZP02000006">
    <property type="protein sequence ID" value="PFH63210.1"/>
    <property type="molecule type" value="Genomic_DNA"/>
</dbReference>
<sequence>MASTTKPPAAVTSFAHNPLTTAFSRPIDCHGIYMSQFLAMMDQTSTCLPRSLHTESDSYFSPGISCPSGYVTACHDNTGVASLTTITCCPTFNRDVTLSCVTTSTLRSVWSTLFCTWIAPGGRGTSLPVTLSDNGVTSTVERTFRSPGGLNAFGIRMVHQQTDVGAHHAHPPSSTPSSDADTSSATSSFDGLSTGAKIAIGVTVPVVILLLLLLAATLLRRRRRRRSREPSAAATTPHHEKYPTQELHGENVQEMMGSTADVAELPASTRR</sequence>
<feature type="transmembrane region" description="Helical" evidence="2">
    <location>
        <begin position="198"/>
        <end position="219"/>
    </location>
</feature>
<dbReference type="OrthoDB" id="4770059at2759"/>
<keyword evidence="2" id="KW-0472">Membrane</keyword>